<protein>
    <recommendedName>
        <fullName evidence="6">C2H2-type domain-containing protein</fullName>
    </recommendedName>
</protein>
<keyword evidence="8" id="KW-1185">Reference proteome</keyword>
<dbReference type="SUPFAM" id="SSF57667">
    <property type="entry name" value="beta-beta-alpha zinc fingers"/>
    <property type="match status" value="1"/>
</dbReference>
<organism evidence="7 8">
    <name type="scientific">Caenorhabditis auriculariae</name>
    <dbReference type="NCBI Taxonomy" id="2777116"/>
    <lineage>
        <taxon>Eukaryota</taxon>
        <taxon>Metazoa</taxon>
        <taxon>Ecdysozoa</taxon>
        <taxon>Nematoda</taxon>
        <taxon>Chromadorea</taxon>
        <taxon>Rhabditida</taxon>
        <taxon>Rhabditina</taxon>
        <taxon>Rhabditomorpha</taxon>
        <taxon>Rhabditoidea</taxon>
        <taxon>Rhabditidae</taxon>
        <taxon>Peloderinae</taxon>
        <taxon>Caenorhabditis</taxon>
    </lineage>
</organism>
<dbReference type="PANTHER" id="PTHR24379">
    <property type="entry name" value="KRAB AND ZINC FINGER DOMAIN-CONTAINING"/>
    <property type="match status" value="1"/>
</dbReference>
<gene>
    <name evidence="7" type="ORF">CAUJ_LOCUS2813</name>
</gene>
<dbReference type="SMART" id="SM00355">
    <property type="entry name" value="ZnF_C2H2"/>
    <property type="match status" value="4"/>
</dbReference>
<evidence type="ECO:0000256" key="1">
    <source>
        <dbReference type="ARBA" id="ARBA00022723"/>
    </source>
</evidence>
<dbReference type="OrthoDB" id="6077919at2759"/>
<dbReference type="GO" id="GO:0008270">
    <property type="term" value="F:zinc ion binding"/>
    <property type="evidence" value="ECO:0007669"/>
    <property type="project" value="UniProtKB-KW"/>
</dbReference>
<feature type="domain" description="C2H2-type" evidence="6">
    <location>
        <begin position="75"/>
        <end position="102"/>
    </location>
</feature>
<keyword evidence="4" id="KW-0862">Zinc</keyword>
<comment type="caution">
    <text evidence="7">The sequence shown here is derived from an EMBL/GenBank/DDBJ whole genome shotgun (WGS) entry which is preliminary data.</text>
</comment>
<evidence type="ECO:0000256" key="5">
    <source>
        <dbReference type="PROSITE-ProRule" id="PRU00042"/>
    </source>
</evidence>
<dbReference type="InterPro" id="IPR036236">
    <property type="entry name" value="Znf_C2H2_sf"/>
</dbReference>
<dbReference type="Gene3D" id="3.30.160.60">
    <property type="entry name" value="Classic Zinc Finger"/>
    <property type="match status" value="2"/>
</dbReference>
<sequence length="357" mass="40433">MIKQQRVQTIYLKRVDYTSKGVPIELKAGHTSSDQIKFVKTMDKVIKEPRKPHRIRLIKAQSVQEPITEHKKISWHCSVCRKELSSKRSYTEHMNIHKGTRPFACENCDYAAASQMTLHRHKLRNHTPRSEWGYKCPYCSESYMEPASYQQHVQANHVGRSATYGCPSAACNFISKSQRHFREHLIKHNYNESIGGGENLGSLSNDGLIRFLVNDEFGAGYQPKKSEKKAVIRGRNVAVAITRPPFVVHPISVRLKTPEDNRIAQLSIASANVPKGETPSERLFLQKNLNGASVFRRICVQPTVREPVTDSDDEGPPVLEQQQKEVFASDNDWIEAEVEVSTNSAPFPNGLIDDDLD</sequence>
<dbReference type="PROSITE" id="PS00028">
    <property type="entry name" value="ZINC_FINGER_C2H2_1"/>
    <property type="match status" value="2"/>
</dbReference>
<keyword evidence="1" id="KW-0479">Metal-binding</keyword>
<keyword evidence="3 5" id="KW-0863">Zinc-finger</keyword>
<evidence type="ECO:0000256" key="4">
    <source>
        <dbReference type="ARBA" id="ARBA00022833"/>
    </source>
</evidence>
<dbReference type="InterPro" id="IPR013087">
    <property type="entry name" value="Znf_C2H2_type"/>
</dbReference>
<reference evidence="7" key="1">
    <citation type="submission" date="2020-10" db="EMBL/GenBank/DDBJ databases">
        <authorList>
            <person name="Kikuchi T."/>
        </authorList>
    </citation>
    <scope>NUCLEOTIDE SEQUENCE</scope>
    <source>
        <strain evidence="7">NKZ352</strain>
    </source>
</reference>
<accession>A0A8S1GUY0</accession>
<keyword evidence="2" id="KW-0677">Repeat</keyword>
<feature type="domain" description="C2H2-type" evidence="6">
    <location>
        <begin position="134"/>
        <end position="162"/>
    </location>
</feature>
<evidence type="ECO:0000259" key="6">
    <source>
        <dbReference type="PROSITE" id="PS50157"/>
    </source>
</evidence>
<feature type="domain" description="C2H2-type" evidence="6">
    <location>
        <begin position="103"/>
        <end position="131"/>
    </location>
</feature>
<dbReference type="AlphaFoldDB" id="A0A8S1GUY0"/>
<dbReference type="Proteomes" id="UP000835052">
    <property type="component" value="Unassembled WGS sequence"/>
</dbReference>
<name>A0A8S1GUY0_9PELO</name>
<evidence type="ECO:0000256" key="3">
    <source>
        <dbReference type="ARBA" id="ARBA00022771"/>
    </source>
</evidence>
<dbReference type="EMBL" id="CAJGYM010000005">
    <property type="protein sequence ID" value="CAD6186894.1"/>
    <property type="molecule type" value="Genomic_DNA"/>
</dbReference>
<evidence type="ECO:0000313" key="7">
    <source>
        <dbReference type="EMBL" id="CAD6186894.1"/>
    </source>
</evidence>
<proteinExistence type="predicted"/>
<evidence type="ECO:0000313" key="8">
    <source>
        <dbReference type="Proteomes" id="UP000835052"/>
    </source>
</evidence>
<dbReference type="PROSITE" id="PS50157">
    <property type="entry name" value="ZINC_FINGER_C2H2_2"/>
    <property type="match status" value="3"/>
</dbReference>
<evidence type="ECO:0000256" key="2">
    <source>
        <dbReference type="ARBA" id="ARBA00022737"/>
    </source>
</evidence>
<dbReference type="PANTHER" id="PTHR24379:SF121">
    <property type="entry name" value="C2H2-TYPE DOMAIN-CONTAINING PROTEIN"/>
    <property type="match status" value="1"/>
</dbReference>